<dbReference type="Proteomes" id="UP000825890">
    <property type="component" value="Unassembled WGS sequence"/>
</dbReference>
<sequence>MGGSMASYSDPFFEPASLSKAQLEGVLQSFSEVVAEIAKYYKELGEAYHELPLHVRFHDLVPKHWRDYCVDAFISSDTRELPDMIQLINMLKEAFARARAAILCEEYGLAISRLHIAAHLIIEAEDRAVKLTYALECYEALEEELKNLSGAEAYAMLCRQAVMLEGRDIPRALSKVVWRQSLPQSLQEVEGAAPGCDSGYNSGGSSVVPEPQ</sequence>
<reference evidence="2 3" key="1">
    <citation type="submission" date="2021-01" db="EMBL/GenBank/DDBJ databases">
        <title>Cercospora kikuchii MAFF 305040 whole genome shotgun sequence.</title>
        <authorList>
            <person name="Kashiwa T."/>
            <person name="Suzuki T."/>
        </authorList>
    </citation>
    <scope>NUCLEOTIDE SEQUENCE [LARGE SCALE GENOMIC DNA]</scope>
    <source>
        <strain evidence="2 3">MAFF 305040</strain>
    </source>
</reference>
<name>A0A9P3CPY4_9PEZI</name>
<evidence type="ECO:0000313" key="3">
    <source>
        <dbReference type="Proteomes" id="UP000825890"/>
    </source>
</evidence>
<organism evidence="2 3">
    <name type="scientific">Cercospora kikuchii</name>
    <dbReference type="NCBI Taxonomy" id="84275"/>
    <lineage>
        <taxon>Eukaryota</taxon>
        <taxon>Fungi</taxon>
        <taxon>Dikarya</taxon>
        <taxon>Ascomycota</taxon>
        <taxon>Pezizomycotina</taxon>
        <taxon>Dothideomycetes</taxon>
        <taxon>Dothideomycetidae</taxon>
        <taxon>Mycosphaerellales</taxon>
        <taxon>Mycosphaerellaceae</taxon>
        <taxon>Cercospora</taxon>
    </lineage>
</organism>
<accession>A0A9P3CPY4</accession>
<feature type="region of interest" description="Disordered" evidence="1">
    <location>
        <begin position="190"/>
        <end position="212"/>
    </location>
</feature>
<dbReference type="AlphaFoldDB" id="A0A9P3CPY4"/>
<dbReference type="EMBL" id="BOLY01000005">
    <property type="protein sequence ID" value="GIZ45397.1"/>
    <property type="molecule type" value="Genomic_DNA"/>
</dbReference>
<gene>
    <name evidence="2" type="ORF">CKM354_000856700</name>
</gene>
<comment type="caution">
    <text evidence="2">The sequence shown here is derived from an EMBL/GenBank/DDBJ whole genome shotgun (WGS) entry which is preliminary data.</text>
</comment>
<dbReference type="GeneID" id="68294142"/>
<evidence type="ECO:0000313" key="2">
    <source>
        <dbReference type="EMBL" id="GIZ45397.1"/>
    </source>
</evidence>
<keyword evidence="3" id="KW-1185">Reference proteome</keyword>
<proteinExistence type="predicted"/>
<dbReference type="RefSeq" id="XP_044659884.1">
    <property type="nucleotide sequence ID" value="XM_044803949.1"/>
</dbReference>
<evidence type="ECO:0000256" key="1">
    <source>
        <dbReference type="SAM" id="MobiDB-lite"/>
    </source>
</evidence>
<dbReference type="OrthoDB" id="3644094at2759"/>
<protein>
    <submittedName>
        <fullName evidence="2">Uncharacterized protein</fullName>
    </submittedName>
</protein>